<sequence length="352" mass="37135">MMSANYISTVMLSSSLRYSITNNQAALSKASTEATTGRFADVGLELGATTGGDVTLRADMSFADQLVDTNGLVAGRLDVTQDRITQLSSTATDFLKDLIAARSTDGGGRIILPPASSNLQDLIGALNISYNGSYLFSGINTQNQPITPYTAGSASKNQVDADFAAPPPTGFGFPQSSPSVSSITPAQMQTFLNTTFDAEFASPAWNAKWSSATDQVMQSRISTTEIADTSVSANQIGFRKLAEAYTMMADLGNANLNQSTFQVVVDKAIGLVGSAITDLAALGGSVGTVQQRLTTATDKLKTQKDILNNQIVGMEQVDPTEASVRVNALQTQIQTALALTSQLQKISLINYL</sequence>
<comment type="caution">
    <text evidence="6">The sequence shown here is derived from an EMBL/GenBank/DDBJ whole genome shotgun (WGS) entry which is preliminary data.</text>
</comment>
<dbReference type="AlphaFoldDB" id="A0A5S4WZ25"/>
<comment type="similarity">
    <text evidence="1 3">Belongs to the bacterial flagellin family.</text>
</comment>
<proteinExistence type="inferred from homology"/>
<gene>
    <name evidence="6" type="ORF">FXB38_04290</name>
</gene>
<evidence type="ECO:0000256" key="1">
    <source>
        <dbReference type="ARBA" id="ARBA00005709"/>
    </source>
</evidence>
<dbReference type="EMBL" id="VSSR01000008">
    <property type="protein sequence ID" value="TYL87350.1"/>
    <property type="molecule type" value="Genomic_DNA"/>
</dbReference>
<dbReference type="InterPro" id="IPR001029">
    <property type="entry name" value="Flagellin_N"/>
</dbReference>
<accession>A0A5S4WZ25</accession>
<dbReference type="Proteomes" id="UP000324853">
    <property type="component" value="Unassembled WGS sequence"/>
</dbReference>
<dbReference type="NCBIfam" id="NF004669">
    <property type="entry name" value="PRK06008.1"/>
    <property type="match status" value="1"/>
</dbReference>
<dbReference type="RefSeq" id="WP_148749528.1">
    <property type="nucleotide sequence ID" value="NZ_VSSR01000008.1"/>
</dbReference>
<dbReference type="GO" id="GO:0005198">
    <property type="term" value="F:structural molecule activity"/>
    <property type="evidence" value="ECO:0007669"/>
    <property type="project" value="UniProtKB-UniRule"/>
</dbReference>
<evidence type="ECO:0000259" key="4">
    <source>
        <dbReference type="Pfam" id="PF00669"/>
    </source>
</evidence>
<dbReference type="Pfam" id="PF00669">
    <property type="entry name" value="Flagellin_N"/>
    <property type="match status" value="1"/>
</dbReference>
<dbReference type="Pfam" id="PF00700">
    <property type="entry name" value="Flagellin_C"/>
    <property type="match status" value="1"/>
</dbReference>
<comment type="subcellular location">
    <subcellularLocation>
        <location evidence="3">Secreted</location>
    </subcellularLocation>
    <subcellularLocation>
        <location evidence="3">Bacterial flagellum</location>
    </subcellularLocation>
</comment>
<feature type="domain" description="Flagellin C-terminal" evidence="5">
    <location>
        <begin position="270"/>
        <end position="352"/>
    </location>
</feature>
<dbReference type="GO" id="GO:0005576">
    <property type="term" value="C:extracellular region"/>
    <property type="evidence" value="ECO:0007669"/>
    <property type="project" value="UniProtKB-SubCell"/>
</dbReference>
<evidence type="ECO:0000313" key="7">
    <source>
        <dbReference type="Proteomes" id="UP000324853"/>
    </source>
</evidence>
<dbReference type="PANTHER" id="PTHR42792:SF1">
    <property type="entry name" value="FLAGELLAR HOOK-ASSOCIATED PROTEIN 3"/>
    <property type="match status" value="1"/>
</dbReference>
<evidence type="ECO:0000313" key="6">
    <source>
        <dbReference type="EMBL" id="TYL87350.1"/>
    </source>
</evidence>
<comment type="function">
    <text evidence="3">Flagellin is the subunit protein which polymerizes to form the filaments of bacterial flagella.</text>
</comment>
<keyword evidence="2 3" id="KW-0975">Bacterial flagellum</keyword>
<organism evidence="6 7">
    <name type="scientific">Bradyrhizobium cytisi</name>
    <dbReference type="NCBI Taxonomy" id="515489"/>
    <lineage>
        <taxon>Bacteria</taxon>
        <taxon>Pseudomonadati</taxon>
        <taxon>Pseudomonadota</taxon>
        <taxon>Alphaproteobacteria</taxon>
        <taxon>Hyphomicrobiales</taxon>
        <taxon>Nitrobacteraceae</taxon>
        <taxon>Bradyrhizobium</taxon>
    </lineage>
</organism>
<keyword evidence="7" id="KW-1185">Reference proteome</keyword>
<name>A0A5S4WZ25_9BRAD</name>
<dbReference type="GO" id="GO:0009288">
    <property type="term" value="C:bacterial-type flagellum"/>
    <property type="evidence" value="ECO:0007669"/>
    <property type="project" value="UniProtKB-SubCell"/>
</dbReference>
<dbReference type="SUPFAM" id="SSF64518">
    <property type="entry name" value="Phase 1 flagellin"/>
    <property type="match status" value="1"/>
</dbReference>
<dbReference type="InterPro" id="IPR001492">
    <property type="entry name" value="Flagellin"/>
</dbReference>
<dbReference type="Gene3D" id="1.20.1330.10">
    <property type="entry name" value="f41 fragment of flagellin, N-terminal domain"/>
    <property type="match status" value="1"/>
</dbReference>
<keyword evidence="6" id="KW-0282">Flagellum</keyword>
<keyword evidence="3" id="KW-0964">Secreted</keyword>
<feature type="domain" description="Flagellin N-terminal" evidence="4">
    <location>
        <begin position="7"/>
        <end position="141"/>
    </location>
</feature>
<dbReference type="PANTHER" id="PTHR42792">
    <property type="entry name" value="FLAGELLIN"/>
    <property type="match status" value="1"/>
</dbReference>
<dbReference type="OrthoDB" id="8004955at2"/>
<keyword evidence="6" id="KW-0966">Cell projection</keyword>
<protein>
    <recommendedName>
        <fullName evidence="3">Flagellin</fullName>
    </recommendedName>
</protein>
<evidence type="ECO:0000256" key="2">
    <source>
        <dbReference type="ARBA" id="ARBA00023143"/>
    </source>
</evidence>
<evidence type="ECO:0000256" key="3">
    <source>
        <dbReference type="RuleBase" id="RU362073"/>
    </source>
</evidence>
<dbReference type="InterPro" id="IPR046358">
    <property type="entry name" value="Flagellin_C"/>
</dbReference>
<keyword evidence="6" id="KW-0969">Cilium</keyword>
<evidence type="ECO:0000259" key="5">
    <source>
        <dbReference type="Pfam" id="PF00700"/>
    </source>
</evidence>
<reference evidence="6 7" key="1">
    <citation type="submission" date="2019-08" db="EMBL/GenBank/DDBJ databases">
        <title>Bradyrhizobium hipponensis sp. nov., a rhizobium isolated from a Lupinus angustifolius root nodule in Tunisia.</title>
        <authorList>
            <person name="Off K."/>
            <person name="Rejili M."/>
            <person name="Mars M."/>
            <person name="Brachmann A."/>
            <person name="Marin M."/>
        </authorList>
    </citation>
    <scope>NUCLEOTIDE SEQUENCE [LARGE SCALE GENOMIC DNA]</scope>
    <source>
        <strain evidence="6 7">CTAW11</strain>
    </source>
</reference>